<gene>
    <name evidence="2" type="ORF">OCTVUL_1B011451</name>
</gene>
<accession>A0AA36AFN3</accession>
<evidence type="ECO:0000256" key="1">
    <source>
        <dbReference type="SAM" id="Phobius"/>
    </source>
</evidence>
<reference evidence="2" key="1">
    <citation type="submission" date="2023-08" db="EMBL/GenBank/DDBJ databases">
        <authorList>
            <person name="Alioto T."/>
            <person name="Alioto T."/>
            <person name="Gomez Garrido J."/>
        </authorList>
    </citation>
    <scope>NUCLEOTIDE SEQUENCE</scope>
</reference>
<keyword evidence="1" id="KW-0812">Transmembrane</keyword>
<feature type="transmembrane region" description="Helical" evidence="1">
    <location>
        <begin position="20"/>
        <end position="47"/>
    </location>
</feature>
<dbReference type="Proteomes" id="UP001162480">
    <property type="component" value="Chromosome 1"/>
</dbReference>
<evidence type="ECO:0000313" key="3">
    <source>
        <dbReference type="Proteomes" id="UP001162480"/>
    </source>
</evidence>
<keyword evidence="1" id="KW-1133">Transmembrane helix</keyword>
<keyword evidence="3" id="KW-1185">Reference proteome</keyword>
<name>A0AA36AFN3_OCTVU</name>
<proteinExistence type="predicted"/>
<evidence type="ECO:0000313" key="2">
    <source>
        <dbReference type="EMBL" id="CAI9715255.1"/>
    </source>
</evidence>
<organism evidence="2 3">
    <name type="scientific">Octopus vulgaris</name>
    <name type="common">Common octopus</name>
    <dbReference type="NCBI Taxonomy" id="6645"/>
    <lineage>
        <taxon>Eukaryota</taxon>
        <taxon>Metazoa</taxon>
        <taxon>Spiralia</taxon>
        <taxon>Lophotrochozoa</taxon>
        <taxon>Mollusca</taxon>
        <taxon>Cephalopoda</taxon>
        <taxon>Coleoidea</taxon>
        <taxon>Octopodiformes</taxon>
        <taxon>Octopoda</taxon>
        <taxon>Incirrata</taxon>
        <taxon>Octopodidae</taxon>
        <taxon>Octopus</taxon>
    </lineage>
</organism>
<protein>
    <submittedName>
        <fullName evidence="2">Uncharacterized protein</fullName>
    </submittedName>
</protein>
<sequence length="77" mass="7890">MLASEMPSGDRYKLDSNLIIISISEGVSFTVCTFIVVVVNIVVAVVAGCDETTRGITGADGVSVGGFDVNSDDDGSC</sequence>
<keyword evidence="1" id="KW-0472">Membrane</keyword>
<dbReference type="AlphaFoldDB" id="A0AA36AFN3"/>
<dbReference type="EMBL" id="OX597814">
    <property type="protein sequence ID" value="CAI9715255.1"/>
    <property type="molecule type" value="Genomic_DNA"/>
</dbReference>